<dbReference type="PROSITE" id="PS00198">
    <property type="entry name" value="4FE4S_FER_1"/>
    <property type="match status" value="1"/>
</dbReference>
<keyword evidence="11" id="KW-1185">Reference proteome</keyword>
<dbReference type="SUPFAM" id="SSF56176">
    <property type="entry name" value="FAD-binding/transporter-associated domain-like"/>
    <property type="match status" value="1"/>
</dbReference>
<dbReference type="InterPro" id="IPR016166">
    <property type="entry name" value="FAD-bd_PCMH"/>
</dbReference>
<keyword evidence="7" id="KW-0411">Iron-sulfur</keyword>
<dbReference type="InterPro" id="IPR016164">
    <property type="entry name" value="FAD-linked_Oxase-like_C"/>
</dbReference>
<dbReference type="PANTHER" id="PTHR11748">
    <property type="entry name" value="D-LACTATE DEHYDROGENASE"/>
    <property type="match status" value="1"/>
</dbReference>
<dbReference type="Gene3D" id="3.30.465.10">
    <property type="match status" value="1"/>
</dbReference>
<evidence type="ECO:0000256" key="6">
    <source>
        <dbReference type="ARBA" id="ARBA00023004"/>
    </source>
</evidence>
<reference evidence="11" key="1">
    <citation type="journal article" date="2019" name="Int. J. Syst. Evol. Microbiol.">
        <title>The Global Catalogue of Microorganisms (GCM) 10K type strain sequencing project: providing services to taxonomists for standard genome sequencing and annotation.</title>
        <authorList>
            <consortium name="The Broad Institute Genomics Platform"/>
            <consortium name="The Broad Institute Genome Sequencing Center for Infectious Disease"/>
            <person name="Wu L."/>
            <person name="Ma J."/>
        </authorList>
    </citation>
    <scope>NUCLEOTIDE SEQUENCE [LARGE SCALE GENOMIC DNA]</scope>
    <source>
        <strain evidence="11">KCTC 22228</strain>
    </source>
</reference>
<dbReference type="EMBL" id="BMXS01000012">
    <property type="protein sequence ID" value="GGX96071.1"/>
    <property type="molecule type" value="Genomic_DNA"/>
</dbReference>
<comment type="cofactor">
    <cofactor evidence="1">
        <name>FAD</name>
        <dbReference type="ChEBI" id="CHEBI:57692"/>
    </cofactor>
</comment>
<keyword evidence="2" id="KW-0285">Flavoprotein</keyword>
<dbReference type="InterPro" id="IPR006094">
    <property type="entry name" value="Oxid_FAD_bind_N"/>
</dbReference>
<evidence type="ECO:0000313" key="11">
    <source>
        <dbReference type="Proteomes" id="UP000653056"/>
    </source>
</evidence>
<evidence type="ECO:0000256" key="7">
    <source>
        <dbReference type="ARBA" id="ARBA00023014"/>
    </source>
</evidence>
<keyword evidence="4" id="KW-0274">FAD</keyword>
<evidence type="ECO:0000256" key="4">
    <source>
        <dbReference type="ARBA" id="ARBA00022827"/>
    </source>
</evidence>
<evidence type="ECO:0000256" key="1">
    <source>
        <dbReference type="ARBA" id="ARBA00001974"/>
    </source>
</evidence>
<proteinExistence type="predicted"/>
<evidence type="ECO:0000259" key="9">
    <source>
        <dbReference type="PROSITE" id="PS51387"/>
    </source>
</evidence>
<dbReference type="InterPro" id="IPR017900">
    <property type="entry name" value="4Fe4S_Fe_S_CS"/>
</dbReference>
<feature type="domain" description="FAD-binding PCMH-type" evidence="9">
    <location>
        <begin position="48"/>
        <end position="280"/>
    </location>
</feature>
<dbReference type="SUPFAM" id="SSF46548">
    <property type="entry name" value="alpha-helical ferredoxin"/>
    <property type="match status" value="1"/>
</dbReference>
<keyword evidence="3" id="KW-0479">Metal-binding</keyword>
<organism evidence="10 11">
    <name type="scientific">Litchfieldella qijiaojingensis</name>
    <dbReference type="NCBI Taxonomy" id="980347"/>
    <lineage>
        <taxon>Bacteria</taxon>
        <taxon>Pseudomonadati</taxon>
        <taxon>Pseudomonadota</taxon>
        <taxon>Gammaproteobacteria</taxon>
        <taxon>Oceanospirillales</taxon>
        <taxon>Halomonadaceae</taxon>
        <taxon>Litchfieldella</taxon>
    </lineage>
</organism>
<dbReference type="InterPro" id="IPR036318">
    <property type="entry name" value="FAD-bd_PCMH-like_sf"/>
</dbReference>
<protein>
    <recommendedName>
        <fullName evidence="9">FAD-binding PCMH-type domain-containing protein</fullName>
    </recommendedName>
</protein>
<dbReference type="Pfam" id="PF01565">
    <property type="entry name" value="FAD_binding_4"/>
    <property type="match status" value="1"/>
</dbReference>
<dbReference type="Pfam" id="PF02913">
    <property type="entry name" value="FAD-oxidase_C"/>
    <property type="match status" value="1"/>
</dbReference>
<sequence>MIERLDTYERLAAPYLHFLDALRADGFRGEIAPDYANRVVQATDNSIYQRLPQAVLYPRNAEDLVRLARLAARQEHRQVVLAPRGGGTGTNGQSLTDGLVVDVSKHMNRILDIDVENRRVRVQAGVVKDQLNAALKPHGLFFAPELSTSNRATIGGMISTDASGQGSCEYGKTRDHVLELDSVLLGGERLVSRPLDDSELAALCDRSDLTGTAHRTARDIADTQCELIEAKFPKLNRCLTGYDLAHLRTADGRFDLNSLLCGSEGSLGFLNEAVLNVLPIPKHSTLVNVRYAGFMDALRDAKALMASASSQDQPQALRPTSIETVDDKVLNLAMEDFVWDSVAEFFPDETGTTSEDSGDTTTATRATPRIRGINLVEFNDDDPERLAERVAAFCRHLEADTSVERLGYTLAEGRERIARVYAMRKRAVGLLGNVQGERRPIPFVEDTAVPPEHLADYIAEFRAALDARGLEYGMFGHVDAGVLHVRPAIDMKDPAQEALVREISDEVAELTHKYHGLLWGEHGKGVRSEYAPQFFGELYPSLQRVKAAFDPYNQLNPGKIATPYSCTPDQPLSDDGASGAGRSEGHLPGMANVAPREGFTAPSRSPAPDTTKAGTVVTSEVTEAQPVKLVDPGLLTIDGVPTRGQRDRQIDERVWQAHASAVYCNGNGACYNYDTDDAMCPSWKATRQRVYSPKGRASLMREWLRLQGQAGIDVVEESRKKKIEGAWGFMRDLPWRLRNTLAKRRGEEDFSHEVYDAMAGCLACKSCAGQCPVKVNVPEFRSQFLEVYHGRYLRPLRDYLIGGLEFFVPYLSPVAPLYNAALENRLMDRLLAGPIGMVESPRLSRASLKKQLRAWGVAEATPTALGLLTERQKARSVVLVQDAFTSYFESRLVMDIVELLSRLDIRVFVAPFAPNGKPLNVQGFLGAFERTAAKQAKRLSALAEFGVPLVGIDPAMTLTYRQEYVKALGPDAVPEVLMLQEWLVSLGQRIVPGELRFDDPGYKLLAHCTEKTTAPGSPKAWQQVFAAFGLELELVATGCCGMSGTYGHEARNRETSRTIYGQSWQEKVEDPANDGRLLATGYSCRSQVKRFSDQRLAHPLQGLLDVLRLAH</sequence>
<keyword evidence="5" id="KW-0560">Oxidoreductase</keyword>
<evidence type="ECO:0000313" key="10">
    <source>
        <dbReference type="EMBL" id="GGX96071.1"/>
    </source>
</evidence>
<dbReference type="RefSeq" id="WP_189469588.1">
    <property type="nucleotide sequence ID" value="NZ_BMXS01000012.1"/>
</dbReference>
<dbReference type="Proteomes" id="UP000653056">
    <property type="component" value="Unassembled WGS sequence"/>
</dbReference>
<dbReference type="InterPro" id="IPR016169">
    <property type="entry name" value="FAD-bd_PCMH_sub2"/>
</dbReference>
<evidence type="ECO:0000256" key="8">
    <source>
        <dbReference type="SAM" id="MobiDB-lite"/>
    </source>
</evidence>
<keyword evidence="6" id="KW-0408">Iron</keyword>
<dbReference type="PROSITE" id="PS51387">
    <property type="entry name" value="FAD_PCMH"/>
    <property type="match status" value="1"/>
</dbReference>
<evidence type="ECO:0000256" key="3">
    <source>
        <dbReference type="ARBA" id="ARBA00022723"/>
    </source>
</evidence>
<dbReference type="InterPro" id="IPR004113">
    <property type="entry name" value="FAD-bd_oxidored_4_C"/>
</dbReference>
<gene>
    <name evidence="10" type="ORF">GCM10007160_24440</name>
</gene>
<dbReference type="SUPFAM" id="SSF55103">
    <property type="entry name" value="FAD-linked oxidases, C-terminal domain"/>
    <property type="match status" value="1"/>
</dbReference>
<evidence type="ECO:0000256" key="5">
    <source>
        <dbReference type="ARBA" id="ARBA00023002"/>
    </source>
</evidence>
<dbReference type="PANTHER" id="PTHR11748:SF119">
    <property type="entry name" value="D-2-HYDROXYGLUTARATE DEHYDROGENASE"/>
    <property type="match status" value="1"/>
</dbReference>
<dbReference type="Gene3D" id="3.30.70.2740">
    <property type="match status" value="1"/>
</dbReference>
<comment type="caution">
    <text evidence="10">The sequence shown here is derived from an EMBL/GenBank/DDBJ whole genome shotgun (WGS) entry which is preliminary data.</text>
</comment>
<accession>A0ABQ2YWF0</accession>
<evidence type="ECO:0000256" key="2">
    <source>
        <dbReference type="ARBA" id="ARBA00022630"/>
    </source>
</evidence>
<feature type="region of interest" description="Disordered" evidence="8">
    <location>
        <begin position="560"/>
        <end position="592"/>
    </location>
</feature>
<name>A0ABQ2YWF0_9GAMM</name>